<keyword evidence="1" id="KW-0547">Nucleotide-binding</keyword>
<dbReference type="Pfam" id="PF10923">
    <property type="entry name" value="BrxC_BrxD"/>
    <property type="match status" value="1"/>
</dbReference>
<dbReference type="InterPro" id="IPR027417">
    <property type="entry name" value="P-loop_NTPase"/>
</dbReference>
<dbReference type="SUPFAM" id="SSF52540">
    <property type="entry name" value="P-loop containing nucleoside triphosphate hydrolases"/>
    <property type="match status" value="1"/>
</dbReference>
<keyword evidence="1" id="KW-0067">ATP-binding</keyword>
<evidence type="ECO:0000313" key="2">
    <source>
        <dbReference type="Proteomes" id="UP001332192"/>
    </source>
</evidence>
<accession>A0ABZ1BTT1</accession>
<protein>
    <submittedName>
        <fullName evidence="1">BREX system ATP-binding domain-containing protein</fullName>
    </submittedName>
</protein>
<dbReference type="RefSeq" id="WP_324715466.1">
    <property type="nucleotide sequence ID" value="NZ_CP141615.1"/>
</dbReference>
<proteinExistence type="predicted"/>
<dbReference type="Proteomes" id="UP001332192">
    <property type="component" value="Chromosome"/>
</dbReference>
<evidence type="ECO:0000313" key="1">
    <source>
        <dbReference type="EMBL" id="WRP16194.1"/>
    </source>
</evidence>
<dbReference type="GO" id="GO:0005524">
    <property type="term" value="F:ATP binding"/>
    <property type="evidence" value="ECO:0007669"/>
    <property type="project" value="UniProtKB-KW"/>
</dbReference>
<gene>
    <name evidence="1" type="ORF">U7230_08760</name>
</gene>
<keyword evidence="2" id="KW-1185">Reference proteome</keyword>
<dbReference type="EMBL" id="CP141615">
    <property type="protein sequence ID" value="WRP16194.1"/>
    <property type="molecule type" value="Genomic_DNA"/>
</dbReference>
<reference evidence="1 2" key="1">
    <citation type="journal article" date="2024" name="Front. Microbiol.">
        <title>Novel thermophilic genera Geochorda gen. nov. and Carboxydochorda gen. nov. from the deep terrestrial subsurface reveal the ecophysiological diversity in the class Limnochordia.</title>
        <authorList>
            <person name="Karnachuk O.V."/>
            <person name="Lukina A.P."/>
            <person name="Avakyan M.R."/>
            <person name="Kadnikov V.V."/>
            <person name="Begmatov S."/>
            <person name="Beletsky A.V."/>
            <person name="Vlasova K.G."/>
            <person name="Novikov A.A."/>
            <person name="Shcherbakova V.A."/>
            <person name="Mardanov A.V."/>
            <person name="Ravin N.V."/>
        </authorList>
    </citation>
    <scope>NUCLEOTIDE SEQUENCE [LARGE SCALE GENOMIC DNA]</scope>
    <source>
        <strain evidence="1 2">L945</strain>
    </source>
</reference>
<organism evidence="1 2">
    <name type="scientific">Carboxydichorda subterranea</name>
    <dbReference type="NCBI Taxonomy" id="3109565"/>
    <lineage>
        <taxon>Bacteria</taxon>
        <taxon>Bacillati</taxon>
        <taxon>Bacillota</taxon>
        <taxon>Limnochordia</taxon>
        <taxon>Limnochordales</taxon>
        <taxon>Geochordaceae</taxon>
        <taxon>Carboxydichorda</taxon>
    </lineage>
</organism>
<dbReference type="InterPro" id="IPR021228">
    <property type="entry name" value="BrxD"/>
</dbReference>
<name>A0ABZ1BTT1_9FIRM</name>
<sequence length="424" mass="47241">MSTLEAQLRASVLAAEWQKPDPFWERFGLPQNPFPPARARTVISDLLHDQQHATARLAGLAGELLQPQPQRRALAVVGRTGVGKTHFLRHCLWAFERACAQAGRSFALVYVQTGVIKAFDLVVAVLDQADRVCAARGETDLVTAVVGQLARAPATVRDPLRQAGVEVDDLRHALERLVEAANPEGPRPARASYDELRALFARWIRGQTLTQSERHRLGVWQRIATASYGIRVLRDLLGLARSVGVLEGVLLCLDELETVFASGRRSTQYLPFLHDLGYFFDEAVRGSTGFALLVVSGCTDEGARKLQDVNSPLFERLGFKQEARVVLREILGVVDARDFAYAYVDYYHGLWKQRRPTQTPPEDPRTLLSEQEIEQCYWTAARMHPNRLHLSPAAAARDGGHPVTPASLLEQLHRLAEQKRSAQT</sequence>